<keyword evidence="2" id="KW-0812">Transmembrane</keyword>
<organism evidence="7 8">
    <name type="scientific">Algoriphagus antarcticus</name>
    <dbReference type="NCBI Taxonomy" id="238540"/>
    <lineage>
        <taxon>Bacteria</taxon>
        <taxon>Pseudomonadati</taxon>
        <taxon>Bacteroidota</taxon>
        <taxon>Cytophagia</taxon>
        <taxon>Cytophagales</taxon>
        <taxon>Cyclobacteriaceae</taxon>
        <taxon>Algoriphagus</taxon>
    </lineage>
</organism>
<dbReference type="Gene3D" id="2.40.160.50">
    <property type="entry name" value="membrane protein fhac: a member of the omp85/tpsb transporter family"/>
    <property type="match status" value="1"/>
</dbReference>
<keyword evidence="5" id="KW-0998">Cell outer membrane</keyword>
<name>A0A3E0DYE6_9BACT</name>
<dbReference type="EMBL" id="QUNF01000005">
    <property type="protein sequence ID" value="REG90975.1"/>
    <property type="molecule type" value="Genomic_DNA"/>
</dbReference>
<dbReference type="InterPro" id="IPR039910">
    <property type="entry name" value="D15-like"/>
</dbReference>
<dbReference type="OrthoDB" id="9814535at2"/>
<evidence type="ECO:0000256" key="4">
    <source>
        <dbReference type="ARBA" id="ARBA00023136"/>
    </source>
</evidence>
<dbReference type="RefSeq" id="WP_086539625.1">
    <property type="nucleotide sequence ID" value="NZ_MSSW01000002.1"/>
</dbReference>
<reference evidence="7 8" key="1">
    <citation type="submission" date="2018-08" db="EMBL/GenBank/DDBJ databases">
        <title>Genomic Encyclopedia of Archaeal and Bacterial Type Strains, Phase II (KMG-II): from individual species to whole genera.</title>
        <authorList>
            <person name="Goeker M."/>
        </authorList>
    </citation>
    <scope>NUCLEOTIDE SEQUENCE [LARGE SCALE GENOMIC DNA]</scope>
    <source>
        <strain evidence="7 8">DSM 15986</strain>
    </source>
</reference>
<keyword evidence="4" id="KW-0472">Membrane</keyword>
<dbReference type="AlphaFoldDB" id="A0A3E0DYE6"/>
<proteinExistence type="predicted"/>
<evidence type="ECO:0000259" key="6">
    <source>
        <dbReference type="Pfam" id="PF01103"/>
    </source>
</evidence>
<dbReference type="Proteomes" id="UP000256405">
    <property type="component" value="Unassembled WGS sequence"/>
</dbReference>
<evidence type="ECO:0000313" key="7">
    <source>
        <dbReference type="EMBL" id="REG90975.1"/>
    </source>
</evidence>
<keyword evidence="3" id="KW-0732">Signal</keyword>
<protein>
    <submittedName>
        <fullName evidence="7">Outer membrane protein assembly factor BamA</fullName>
    </submittedName>
</protein>
<evidence type="ECO:0000256" key="1">
    <source>
        <dbReference type="ARBA" id="ARBA00004370"/>
    </source>
</evidence>
<dbReference type="PROSITE" id="PS51257">
    <property type="entry name" value="PROKAR_LIPOPROTEIN"/>
    <property type="match status" value="1"/>
</dbReference>
<evidence type="ECO:0000256" key="5">
    <source>
        <dbReference type="ARBA" id="ARBA00023237"/>
    </source>
</evidence>
<dbReference type="Pfam" id="PF01103">
    <property type="entry name" value="Omp85"/>
    <property type="match status" value="1"/>
</dbReference>
<dbReference type="InterPro" id="IPR000184">
    <property type="entry name" value="Bac_surfAg_D15"/>
</dbReference>
<keyword evidence="8" id="KW-1185">Reference proteome</keyword>
<evidence type="ECO:0000256" key="3">
    <source>
        <dbReference type="ARBA" id="ARBA00022729"/>
    </source>
</evidence>
<sequence>MKIKRHISLISAILLLAMACNVKKYIPKDEFLYTGADLKLKTEAKISDIDEIQAELESLLKPEPNSKILGMYVGLWAHYKGTQEKPGFINRFLNKKLGEEPVYFSQVDPARTEELILNRLDNRGFFYSTSSSDIILKNKVAKVNYVAEFGEPYTLSKFQLDRDSLQIEHEITSLLDETFIVEDSRFDLNTLNRERARIDSALKEQGYYNFNDDFLIFEADTNISDTLRKFNLYLRLKQNTPERGIIPYQIDEINVFPNYSIDESGEKLDTTVVAEKNFIQGNLVFRPSLLEDYILIQKEELYSPKMSKLTSNRLSSIGTYKFVNLRYEELSTDDSLGHLQANIYLSPMTKRSVRAELLGVSKSNNFAGPTLNLTYRNRNIFNGGETFNLSTKFAYEFQVAGGDRSNLKSFEVGVNADLIFPRVIFFVPIREKFSYAVPKTKMGIGVEYLSRGGLYRLNSFSTNYGYFWNPNPFVYHEINPISVNLVNLTRTSPEFEAILDANPFLRRSFEQNFIAGINYTFQYNKLQDKYRKHAIFTGVTIDLAGNALNLINSIAGTENGKFLGLAYAQYTKADLDFRYYFRPNEKHTIATRLFLGAGLPFGNSVSLPYVKQYFSGGPNSIRAFRIRSIGPGTYRPKTDDNSSFFDQSGDIRFEGNIEYRFPIVSYLKGAAFMDAGNIWLRNENEALPGGKFTKNWYKELAVGAGVGLRIDIQFFVIRFDFATPLRYPYLPEGERWSNNFNIGSKTWRRENLIFNFAIGYPF</sequence>
<dbReference type="PANTHER" id="PTHR12815">
    <property type="entry name" value="SORTING AND ASSEMBLY MACHINERY SAMM50 PROTEIN FAMILY MEMBER"/>
    <property type="match status" value="1"/>
</dbReference>
<feature type="domain" description="Bacterial surface antigen (D15)" evidence="6">
    <location>
        <begin position="516"/>
        <end position="743"/>
    </location>
</feature>
<evidence type="ECO:0000313" key="8">
    <source>
        <dbReference type="Proteomes" id="UP000256405"/>
    </source>
</evidence>
<dbReference type="GO" id="GO:0019867">
    <property type="term" value="C:outer membrane"/>
    <property type="evidence" value="ECO:0007669"/>
    <property type="project" value="InterPro"/>
</dbReference>
<accession>A0A3E0DYE6</accession>
<gene>
    <name evidence="7" type="ORF">C8N25_10583</name>
</gene>
<comment type="caution">
    <text evidence="7">The sequence shown here is derived from an EMBL/GenBank/DDBJ whole genome shotgun (WGS) entry which is preliminary data.</text>
</comment>
<dbReference type="PANTHER" id="PTHR12815:SF47">
    <property type="entry name" value="TRANSLOCATION AND ASSEMBLY MODULE SUBUNIT TAMA"/>
    <property type="match status" value="1"/>
</dbReference>
<evidence type="ECO:0000256" key="2">
    <source>
        <dbReference type="ARBA" id="ARBA00022692"/>
    </source>
</evidence>
<comment type="subcellular location">
    <subcellularLocation>
        <location evidence="1">Membrane</location>
    </subcellularLocation>
</comment>